<dbReference type="InterPro" id="IPR001611">
    <property type="entry name" value="Leu-rich_rpt"/>
</dbReference>
<evidence type="ECO:0000256" key="3">
    <source>
        <dbReference type="ARBA" id="ARBA00022737"/>
    </source>
</evidence>
<dbReference type="SMART" id="SM00369">
    <property type="entry name" value="LRR_TYP"/>
    <property type="match status" value="4"/>
</dbReference>
<evidence type="ECO:0000256" key="1">
    <source>
        <dbReference type="ARBA" id="ARBA00022614"/>
    </source>
</evidence>
<dbReference type="PANTHER" id="PTHR24373">
    <property type="entry name" value="SLIT RELATED LEUCINE-RICH REPEAT NEURONAL PROTEIN"/>
    <property type="match status" value="1"/>
</dbReference>
<dbReference type="SUPFAM" id="SSF52058">
    <property type="entry name" value="L domain-like"/>
    <property type="match status" value="1"/>
</dbReference>
<keyword evidence="6" id="KW-1185">Reference proteome</keyword>
<sequence length="496" mass="56721">MMIAVYMFLLLCSLFMACIHCDPAQLCGNRCLCSSTHDQKIVHTAVCSKDFPSQLTHNISVLIMKNLGKTLNKDDVNSPSKLTKLDLKGKIKEIQDHAFDIENLKNLSVLDLSNNTIQKLTSKTFSGLNNLRELYLDNNNVKVIENGTLTFMGKLNILFLNRNYLTDIPYLPMNITKLQLQHNHIRTVNFHGQKLYNLKYLDLSGNAYDSIKKMEFLLGNHIEQLSLGDQILQIEPQVFQETKELKRLELEGKDSLFPETWEGIFQINSLETLTIKYIPLPPLNQHNFSSMSHLKSLRLIHINTDVQMKRNVFKQLVQLEELDLQGSPNIAQHIINTNVLLSSLSHLKTLILQSVGIKTFRSNQSELLKNLSFLDISNNKLQCDCRLKWLINKVITGQMKLKNPKQTICSEPASYYGYSILDSRVTYTLCPKDESTDTEATKIPDKARVTFYPPSTSPNQSMNSKTIIYILIALSTMVVILAVLLIIMIFRNWRQK</sequence>
<dbReference type="PRINTS" id="PR00019">
    <property type="entry name" value="LEURICHRPT"/>
</dbReference>
<dbReference type="Pfam" id="PF13855">
    <property type="entry name" value="LRR_8"/>
    <property type="match status" value="1"/>
</dbReference>
<keyword evidence="4" id="KW-0472">Membrane</keyword>
<organism evidence="6 9">
    <name type="scientific">Limulus polyphemus</name>
    <name type="common">Atlantic horseshoe crab</name>
    <dbReference type="NCBI Taxonomy" id="6850"/>
    <lineage>
        <taxon>Eukaryota</taxon>
        <taxon>Metazoa</taxon>
        <taxon>Ecdysozoa</taxon>
        <taxon>Arthropoda</taxon>
        <taxon>Chelicerata</taxon>
        <taxon>Merostomata</taxon>
        <taxon>Xiphosura</taxon>
        <taxon>Limulidae</taxon>
        <taxon>Limulus</taxon>
    </lineage>
</organism>
<dbReference type="Proteomes" id="UP000694941">
    <property type="component" value="Unplaced"/>
</dbReference>
<keyword evidence="3" id="KW-0677">Repeat</keyword>
<evidence type="ECO:0000256" key="5">
    <source>
        <dbReference type="SAM" id="SignalP"/>
    </source>
</evidence>
<feature type="signal peptide" evidence="5">
    <location>
        <begin position="1"/>
        <end position="21"/>
    </location>
</feature>
<dbReference type="InterPro" id="IPR003591">
    <property type="entry name" value="Leu-rich_rpt_typical-subtyp"/>
</dbReference>
<dbReference type="InterPro" id="IPR032675">
    <property type="entry name" value="LRR_dom_sf"/>
</dbReference>
<accession>A0ABM1S3F8</accession>
<keyword evidence="4" id="KW-1133">Transmembrane helix</keyword>
<keyword evidence="4" id="KW-0812">Transmembrane</keyword>
<dbReference type="PANTHER" id="PTHR24373:SF275">
    <property type="entry name" value="TIR DOMAIN-CONTAINING PROTEIN"/>
    <property type="match status" value="1"/>
</dbReference>
<dbReference type="RefSeq" id="XP_013794824.1">
    <property type="nucleotide sequence ID" value="XM_013939370.2"/>
</dbReference>
<dbReference type="InterPro" id="IPR050328">
    <property type="entry name" value="Dev_Immune_Receptor"/>
</dbReference>
<protein>
    <submittedName>
        <fullName evidence="7 8">Leucine-rich repeat neuronal protein 2-like</fullName>
    </submittedName>
</protein>
<dbReference type="RefSeq" id="XP_022238163.1">
    <property type="nucleotide sequence ID" value="XM_022382455.1"/>
</dbReference>
<proteinExistence type="predicted"/>
<evidence type="ECO:0000313" key="7">
    <source>
        <dbReference type="RefSeq" id="XP_013794823.1"/>
    </source>
</evidence>
<dbReference type="Pfam" id="PF13306">
    <property type="entry name" value="LRR_5"/>
    <property type="match status" value="1"/>
</dbReference>
<gene>
    <name evidence="7 8 9" type="primary">LOC106478800</name>
</gene>
<name>A0ABM1S3F8_LIMPO</name>
<dbReference type="Gene3D" id="3.80.10.10">
    <property type="entry name" value="Ribonuclease Inhibitor"/>
    <property type="match status" value="3"/>
</dbReference>
<feature type="transmembrane region" description="Helical" evidence="4">
    <location>
        <begin position="467"/>
        <end position="490"/>
    </location>
</feature>
<dbReference type="InterPro" id="IPR026906">
    <property type="entry name" value="LRR_5"/>
</dbReference>
<feature type="chain" id="PRO_5045023111" evidence="5">
    <location>
        <begin position="22"/>
        <end position="496"/>
    </location>
</feature>
<dbReference type="PROSITE" id="PS51450">
    <property type="entry name" value="LRR"/>
    <property type="match status" value="3"/>
</dbReference>
<keyword evidence="2 5" id="KW-0732">Signal</keyword>
<evidence type="ECO:0000256" key="4">
    <source>
        <dbReference type="SAM" id="Phobius"/>
    </source>
</evidence>
<evidence type="ECO:0000313" key="6">
    <source>
        <dbReference type="Proteomes" id="UP000694941"/>
    </source>
</evidence>
<dbReference type="RefSeq" id="XP_013794823.1">
    <property type="nucleotide sequence ID" value="XM_013939369.2"/>
</dbReference>
<evidence type="ECO:0000313" key="8">
    <source>
        <dbReference type="RefSeq" id="XP_013794824.1"/>
    </source>
</evidence>
<evidence type="ECO:0000313" key="9">
    <source>
        <dbReference type="RefSeq" id="XP_022238163.1"/>
    </source>
</evidence>
<dbReference type="GeneID" id="106478800"/>
<keyword evidence="1" id="KW-0433">Leucine-rich repeat</keyword>
<evidence type="ECO:0000256" key="2">
    <source>
        <dbReference type="ARBA" id="ARBA00022729"/>
    </source>
</evidence>
<reference evidence="7 8" key="1">
    <citation type="submission" date="2025-05" db="UniProtKB">
        <authorList>
            <consortium name="RefSeq"/>
        </authorList>
    </citation>
    <scope>IDENTIFICATION</scope>
    <source>
        <tissue evidence="7 8">Muscle</tissue>
    </source>
</reference>